<comment type="cofactor">
    <cofactor evidence="1">
        <name>FMN</name>
        <dbReference type="ChEBI" id="CHEBI:58210"/>
    </cofactor>
</comment>
<dbReference type="Proteomes" id="UP000177328">
    <property type="component" value="Unassembled WGS sequence"/>
</dbReference>
<comment type="function">
    <text evidence="2">Catalyzes the conversion of dihydroorotate to orotate with quinone as electron acceptor.</text>
</comment>
<dbReference type="CDD" id="cd04738">
    <property type="entry name" value="DHOD_2_like"/>
    <property type="match status" value="1"/>
</dbReference>
<dbReference type="Gene3D" id="3.20.20.70">
    <property type="entry name" value="Aldolase class I"/>
    <property type="match status" value="1"/>
</dbReference>
<evidence type="ECO:0000256" key="13">
    <source>
        <dbReference type="ARBA" id="ARBA00048639"/>
    </source>
</evidence>
<comment type="similarity">
    <text evidence="5">Belongs to the dihydroorotate dehydrogenase family. Type 2 subfamily.</text>
</comment>
<dbReference type="EC" id="1.3.5.2" evidence="6 14"/>
<evidence type="ECO:0000256" key="5">
    <source>
        <dbReference type="ARBA" id="ARBA00005359"/>
    </source>
</evidence>
<reference evidence="16 17" key="1">
    <citation type="journal article" date="2016" name="Nat. Commun.">
        <title>Thousands of microbial genomes shed light on interconnected biogeochemical processes in an aquifer system.</title>
        <authorList>
            <person name="Anantharaman K."/>
            <person name="Brown C.T."/>
            <person name="Hug L.A."/>
            <person name="Sharon I."/>
            <person name="Castelle C.J."/>
            <person name="Probst A.J."/>
            <person name="Thomas B.C."/>
            <person name="Singh A."/>
            <person name="Wilkins M.J."/>
            <person name="Karaoz U."/>
            <person name="Brodie E.L."/>
            <person name="Williams K.H."/>
            <person name="Hubbard S.S."/>
            <person name="Banfield J.F."/>
        </authorList>
    </citation>
    <scope>NUCLEOTIDE SEQUENCE [LARGE SCALE GENOMIC DNA]</scope>
</reference>
<dbReference type="GO" id="GO:0016020">
    <property type="term" value="C:membrane"/>
    <property type="evidence" value="ECO:0007669"/>
    <property type="project" value="UniProtKB-SubCell"/>
</dbReference>
<comment type="caution">
    <text evidence="16">The sequence shown here is derived from an EMBL/GenBank/DDBJ whole genome shotgun (WGS) entry which is preliminary data.</text>
</comment>
<dbReference type="EMBL" id="MFDD01000001">
    <property type="protein sequence ID" value="OGE41555.1"/>
    <property type="molecule type" value="Genomic_DNA"/>
</dbReference>
<dbReference type="NCBIfam" id="TIGR01036">
    <property type="entry name" value="pyrD_sub2"/>
    <property type="match status" value="1"/>
</dbReference>
<comment type="subcellular location">
    <subcellularLocation>
        <location evidence="3">Membrane</location>
    </subcellularLocation>
</comment>
<dbReference type="Pfam" id="PF01180">
    <property type="entry name" value="DHO_dh"/>
    <property type="match status" value="1"/>
</dbReference>
<keyword evidence="8" id="KW-0285">Flavoprotein</keyword>
<dbReference type="GO" id="GO:0006207">
    <property type="term" value="P:'de novo' pyrimidine nucleobase biosynthetic process"/>
    <property type="evidence" value="ECO:0007669"/>
    <property type="project" value="UniProtKB-UniRule"/>
</dbReference>
<accession>A0A1F5KL88</accession>
<dbReference type="InterPro" id="IPR005720">
    <property type="entry name" value="Dihydroorotate_DH_cat"/>
</dbReference>
<organism evidence="16 17">
    <name type="scientific">Candidatus Daviesbacteria bacterium RIFCSPHIGHO2_02_FULL_43_12</name>
    <dbReference type="NCBI Taxonomy" id="1797776"/>
    <lineage>
        <taxon>Bacteria</taxon>
        <taxon>Candidatus Daviesiibacteriota</taxon>
    </lineage>
</organism>
<evidence type="ECO:0000256" key="11">
    <source>
        <dbReference type="ARBA" id="ARBA00023002"/>
    </source>
</evidence>
<evidence type="ECO:0000256" key="14">
    <source>
        <dbReference type="NCBIfam" id="TIGR01036"/>
    </source>
</evidence>
<sequence length="370" mass="41198">MYKHIISPLLDQYVDPEYGHHLTHQLLHKLENSPWGLKLLEYFNHRGERFVHKKLQITLGGIKLENPLIIAAGWDKTGQAVRALWKLGFAGVEIGSVPVYPQHGNPKPRLFRLENGVYLNRMGFNSPGFEIVDKNLERYIKDKIPVGVNVGLNKYETPEDAPSNFALVVKKLYRHAAYFVINVSSPNTAGLRKLQDKKHLVEIVKTVNKAMQEAGGKKPLYIKIAPDLTKGAVDDVIEVAINNAVNGLIATNTTNNPKIKSKYGLHWETQMGGVSGDDADYRRMSSEKIAHIYKESGKKLEIIGVGGVKDTQTALEKIMAGAKAIQLLSALRSEGPAVAGKIKRGLVEWMDKHKVKKLDDIVGVEADKYK</sequence>
<dbReference type="AlphaFoldDB" id="A0A1F5KL88"/>
<evidence type="ECO:0000256" key="2">
    <source>
        <dbReference type="ARBA" id="ARBA00003125"/>
    </source>
</evidence>
<proteinExistence type="inferred from homology"/>
<gene>
    <name evidence="16" type="ORF">A3D25_00860</name>
</gene>
<dbReference type="InterPro" id="IPR005719">
    <property type="entry name" value="Dihydroorotate_DH_2"/>
</dbReference>
<evidence type="ECO:0000256" key="7">
    <source>
        <dbReference type="ARBA" id="ARBA00018366"/>
    </source>
</evidence>
<dbReference type="GO" id="GO:0106430">
    <property type="term" value="F:dihydroorotate dehydrogenase (quinone) activity"/>
    <property type="evidence" value="ECO:0007669"/>
    <property type="project" value="UniProtKB-EC"/>
</dbReference>
<dbReference type="PANTHER" id="PTHR48109:SF4">
    <property type="entry name" value="DIHYDROOROTATE DEHYDROGENASE (QUINONE), MITOCHONDRIAL"/>
    <property type="match status" value="1"/>
</dbReference>
<dbReference type="PROSITE" id="PS00912">
    <property type="entry name" value="DHODEHASE_2"/>
    <property type="match status" value="1"/>
</dbReference>
<name>A0A1F5KL88_9BACT</name>
<evidence type="ECO:0000313" key="17">
    <source>
        <dbReference type="Proteomes" id="UP000177328"/>
    </source>
</evidence>
<evidence type="ECO:0000313" key="16">
    <source>
        <dbReference type="EMBL" id="OGE41555.1"/>
    </source>
</evidence>
<evidence type="ECO:0000256" key="10">
    <source>
        <dbReference type="ARBA" id="ARBA00022975"/>
    </source>
</evidence>
<dbReference type="InterPro" id="IPR050074">
    <property type="entry name" value="DHO_dehydrogenase"/>
</dbReference>
<dbReference type="InterPro" id="IPR013785">
    <property type="entry name" value="Aldolase_TIM"/>
</dbReference>
<protein>
    <recommendedName>
        <fullName evidence="7 14">Dihydroorotate dehydrogenase (quinone)</fullName>
        <ecNumber evidence="6 14">1.3.5.2</ecNumber>
    </recommendedName>
</protein>
<dbReference type="UniPathway" id="UPA00070">
    <property type="reaction ID" value="UER00946"/>
</dbReference>
<dbReference type="GO" id="GO:0005737">
    <property type="term" value="C:cytoplasm"/>
    <property type="evidence" value="ECO:0007669"/>
    <property type="project" value="InterPro"/>
</dbReference>
<evidence type="ECO:0000256" key="1">
    <source>
        <dbReference type="ARBA" id="ARBA00001917"/>
    </source>
</evidence>
<evidence type="ECO:0000256" key="3">
    <source>
        <dbReference type="ARBA" id="ARBA00004370"/>
    </source>
</evidence>
<dbReference type="NCBIfam" id="NF003652">
    <property type="entry name" value="PRK05286.2-5"/>
    <property type="match status" value="1"/>
</dbReference>
<dbReference type="GO" id="GO:0044205">
    <property type="term" value="P:'de novo' UMP biosynthetic process"/>
    <property type="evidence" value="ECO:0007669"/>
    <property type="project" value="UniProtKB-UniPathway"/>
</dbReference>
<keyword evidence="10" id="KW-0665">Pyrimidine biosynthesis</keyword>
<evidence type="ECO:0000256" key="12">
    <source>
        <dbReference type="ARBA" id="ARBA00023136"/>
    </source>
</evidence>
<keyword evidence="11" id="KW-0560">Oxidoreductase</keyword>
<dbReference type="PANTHER" id="PTHR48109">
    <property type="entry name" value="DIHYDROOROTATE DEHYDROGENASE (QUINONE), MITOCHONDRIAL-RELATED"/>
    <property type="match status" value="1"/>
</dbReference>
<evidence type="ECO:0000256" key="9">
    <source>
        <dbReference type="ARBA" id="ARBA00022643"/>
    </source>
</evidence>
<keyword evidence="12" id="KW-0472">Membrane</keyword>
<keyword evidence="9" id="KW-0288">FMN</keyword>
<evidence type="ECO:0000259" key="15">
    <source>
        <dbReference type="Pfam" id="PF01180"/>
    </source>
</evidence>
<evidence type="ECO:0000256" key="6">
    <source>
        <dbReference type="ARBA" id="ARBA00012791"/>
    </source>
</evidence>
<dbReference type="InterPro" id="IPR001295">
    <property type="entry name" value="Dihydroorotate_DH_CS"/>
</dbReference>
<dbReference type="SUPFAM" id="SSF51395">
    <property type="entry name" value="FMN-linked oxidoreductases"/>
    <property type="match status" value="1"/>
</dbReference>
<comment type="catalytic activity">
    <reaction evidence="13">
        <text>(S)-dihydroorotate + a quinone = orotate + a quinol</text>
        <dbReference type="Rhea" id="RHEA:30187"/>
        <dbReference type="ChEBI" id="CHEBI:24646"/>
        <dbReference type="ChEBI" id="CHEBI:30839"/>
        <dbReference type="ChEBI" id="CHEBI:30864"/>
        <dbReference type="ChEBI" id="CHEBI:132124"/>
        <dbReference type="EC" id="1.3.5.2"/>
    </reaction>
</comment>
<evidence type="ECO:0000256" key="8">
    <source>
        <dbReference type="ARBA" id="ARBA00022630"/>
    </source>
</evidence>
<evidence type="ECO:0000256" key="4">
    <source>
        <dbReference type="ARBA" id="ARBA00005161"/>
    </source>
</evidence>
<comment type="pathway">
    <text evidence="4">Pyrimidine metabolism; UMP biosynthesis via de novo pathway; orotate from (S)-dihydroorotate (quinone route): step 1/1.</text>
</comment>
<feature type="domain" description="Dihydroorotate dehydrogenase catalytic" evidence="15">
    <location>
        <begin position="55"/>
        <end position="350"/>
    </location>
</feature>